<feature type="compositionally biased region" description="Gly residues" evidence="1">
    <location>
        <begin position="117"/>
        <end position="134"/>
    </location>
</feature>
<dbReference type="Proteomes" id="UP001183610">
    <property type="component" value="Unassembled WGS sequence"/>
</dbReference>
<proteinExistence type="predicted"/>
<reference evidence="3" key="1">
    <citation type="submission" date="2023-07" db="EMBL/GenBank/DDBJ databases">
        <title>30 novel species of actinomycetes from the DSMZ collection.</title>
        <authorList>
            <person name="Nouioui I."/>
        </authorList>
    </citation>
    <scope>NUCLEOTIDE SEQUENCE [LARGE SCALE GENOMIC DNA]</scope>
    <source>
        <strain evidence="3">DSM 41979</strain>
    </source>
</reference>
<evidence type="ECO:0000256" key="1">
    <source>
        <dbReference type="SAM" id="MobiDB-lite"/>
    </source>
</evidence>
<protein>
    <submittedName>
        <fullName evidence="2">Uncharacterized protein</fullName>
    </submittedName>
</protein>
<feature type="region of interest" description="Disordered" evidence="1">
    <location>
        <begin position="58"/>
        <end position="134"/>
    </location>
</feature>
<dbReference type="EMBL" id="JAVRET010000003">
    <property type="protein sequence ID" value="MDT0407908.1"/>
    <property type="molecule type" value="Genomic_DNA"/>
</dbReference>
<evidence type="ECO:0000313" key="2">
    <source>
        <dbReference type="EMBL" id="MDT0407908.1"/>
    </source>
</evidence>
<accession>A0ABU2QTZ4</accession>
<feature type="compositionally biased region" description="Pro residues" evidence="1">
    <location>
        <begin position="97"/>
        <end position="110"/>
    </location>
</feature>
<dbReference type="RefSeq" id="WP_010275769.1">
    <property type="nucleotide sequence ID" value="NZ_JAVRET010000003.1"/>
</dbReference>
<keyword evidence="3" id="KW-1185">Reference proteome</keyword>
<evidence type="ECO:0000313" key="3">
    <source>
        <dbReference type="Proteomes" id="UP001183610"/>
    </source>
</evidence>
<feature type="compositionally biased region" description="Basic and acidic residues" evidence="1">
    <location>
        <begin position="58"/>
        <end position="89"/>
    </location>
</feature>
<sequence>MSGGLARTIAWCAWHRGLAEDVVLIDVVEPVSGLGTAGRLFACHRCRESYRLTPYAQKERRSATYDFRPGRGGELRHHEEEKPMGDDNNGHGGTPAPIEPWQPPTEPPNPDSDSSGTGTGSHGGGSGNDGNDGS</sequence>
<comment type="caution">
    <text evidence="2">The sequence shown here is derived from an EMBL/GenBank/DDBJ whole genome shotgun (WGS) entry which is preliminary data.</text>
</comment>
<organism evidence="2 3">
    <name type="scientific">Streptomyces evansiae</name>
    <dbReference type="NCBI Taxonomy" id="3075535"/>
    <lineage>
        <taxon>Bacteria</taxon>
        <taxon>Bacillati</taxon>
        <taxon>Actinomycetota</taxon>
        <taxon>Actinomycetes</taxon>
        <taxon>Kitasatosporales</taxon>
        <taxon>Streptomycetaceae</taxon>
        <taxon>Streptomyces</taxon>
    </lineage>
</organism>
<name>A0ABU2QTZ4_9ACTN</name>
<gene>
    <name evidence="2" type="ORF">RM698_02440</name>
</gene>